<dbReference type="RefSeq" id="WP_244642167.1">
    <property type="nucleotide sequence ID" value="NZ_BMGG01000009.1"/>
</dbReference>
<dbReference type="InterPro" id="IPR029044">
    <property type="entry name" value="Nucleotide-diphossugar_trans"/>
</dbReference>
<dbReference type="AlphaFoldDB" id="A0A916XMP6"/>
<dbReference type="Proteomes" id="UP000637002">
    <property type="component" value="Unassembled WGS sequence"/>
</dbReference>
<dbReference type="GO" id="GO:0016779">
    <property type="term" value="F:nucleotidyltransferase activity"/>
    <property type="evidence" value="ECO:0007669"/>
    <property type="project" value="UniProtKB-ARBA"/>
</dbReference>
<name>A0A916XMP6_9HYPH</name>
<evidence type="ECO:0000313" key="4">
    <source>
        <dbReference type="Proteomes" id="UP000637002"/>
    </source>
</evidence>
<reference evidence="3" key="2">
    <citation type="submission" date="2020-09" db="EMBL/GenBank/DDBJ databases">
        <authorList>
            <person name="Sun Q."/>
            <person name="Zhou Y."/>
        </authorList>
    </citation>
    <scope>NUCLEOTIDE SEQUENCE</scope>
    <source>
        <strain evidence="3">CGMCC 1.12919</strain>
    </source>
</reference>
<dbReference type="InterPro" id="IPR025877">
    <property type="entry name" value="MobA-like_NTP_Trfase"/>
</dbReference>
<dbReference type="Pfam" id="PF12804">
    <property type="entry name" value="NTP_transf_3"/>
    <property type="match status" value="1"/>
</dbReference>
<dbReference type="PANTHER" id="PTHR43777:SF1">
    <property type="entry name" value="MOLYBDENUM COFACTOR CYTIDYLYLTRANSFERASE"/>
    <property type="match status" value="1"/>
</dbReference>
<protein>
    <recommendedName>
        <fullName evidence="2">MobA-like NTP transferase domain-containing protein</fullName>
    </recommendedName>
</protein>
<evidence type="ECO:0000259" key="2">
    <source>
        <dbReference type="Pfam" id="PF12804"/>
    </source>
</evidence>
<comment type="caution">
    <text evidence="3">The sequence shown here is derived from an EMBL/GenBank/DDBJ whole genome shotgun (WGS) entry which is preliminary data.</text>
</comment>
<reference evidence="3" key="1">
    <citation type="journal article" date="2014" name="Int. J. Syst. Evol. Microbiol.">
        <title>Complete genome sequence of Corynebacterium casei LMG S-19264T (=DSM 44701T), isolated from a smear-ripened cheese.</title>
        <authorList>
            <consortium name="US DOE Joint Genome Institute (JGI-PGF)"/>
            <person name="Walter F."/>
            <person name="Albersmeier A."/>
            <person name="Kalinowski J."/>
            <person name="Ruckert C."/>
        </authorList>
    </citation>
    <scope>NUCLEOTIDE SEQUENCE</scope>
    <source>
        <strain evidence="3">CGMCC 1.12919</strain>
    </source>
</reference>
<dbReference type="CDD" id="cd04182">
    <property type="entry name" value="GT_2_like_f"/>
    <property type="match status" value="1"/>
</dbReference>
<dbReference type="SUPFAM" id="SSF53448">
    <property type="entry name" value="Nucleotide-diphospho-sugar transferases"/>
    <property type="match status" value="1"/>
</dbReference>
<feature type="domain" description="MobA-like NTP transferase" evidence="2">
    <location>
        <begin position="5"/>
        <end position="176"/>
    </location>
</feature>
<evidence type="ECO:0000256" key="1">
    <source>
        <dbReference type="ARBA" id="ARBA00022842"/>
    </source>
</evidence>
<organism evidence="3 4">
    <name type="scientific">Chelatococcus reniformis</name>
    <dbReference type="NCBI Taxonomy" id="1494448"/>
    <lineage>
        <taxon>Bacteria</taxon>
        <taxon>Pseudomonadati</taxon>
        <taxon>Pseudomonadota</taxon>
        <taxon>Alphaproteobacteria</taxon>
        <taxon>Hyphomicrobiales</taxon>
        <taxon>Chelatococcaceae</taxon>
        <taxon>Chelatococcus</taxon>
    </lineage>
</organism>
<evidence type="ECO:0000313" key="3">
    <source>
        <dbReference type="EMBL" id="GGC84848.1"/>
    </source>
</evidence>
<gene>
    <name evidence="3" type="ORF">GCM10010994_48420</name>
</gene>
<sequence>MSIAGIVLAAGRSTRMGSNKLLATYRDRPLVVHAIAAALASPLQSVVVVTGHQAATVAAAIAAAMAGGDLPDAADRLRVVHNPRFADGLAASLQAGLAALGGDVDGAMVMLGDMPLVTPALVARLLAAHAAHPEAAAIAPLIEGRRGNPVLMMRPLFPALATLVGDEGARRLLAGRADVVDVEIADPGAALDIDTPDALRDLLATQRT</sequence>
<proteinExistence type="predicted"/>
<dbReference type="PANTHER" id="PTHR43777">
    <property type="entry name" value="MOLYBDENUM COFACTOR CYTIDYLYLTRANSFERASE"/>
    <property type="match status" value="1"/>
</dbReference>
<keyword evidence="4" id="KW-1185">Reference proteome</keyword>
<dbReference type="EMBL" id="BMGG01000009">
    <property type="protein sequence ID" value="GGC84848.1"/>
    <property type="molecule type" value="Genomic_DNA"/>
</dbReference>
<accession>A0A916XMP6</accession>
<dbReference type="Gene3D" id="3.90.550.10">
    <property type="entry name" value="Spore Coat Polysaccharide Biosynthesis Protein SpsA, Chain A"/>
    <property type="match status" value="1"/>
</dbReference>
<keyword evidence="1" id="KW-0460">Magnesium</keyword>